<dbReference type="GO" id="GO:0004146">
    <property type="term" value="F:dihydrofolate reductase activity"/>
    <property type="evidence" value="ECO:0007669"/>
    <property type="project" value="UniProtKB-EC"/>
</dbReference>
<evidence type="ECO:0000256" key="1">
    <source>
        <dbReference type="ARBA" id="ARBA00004903"/>
    </source>
</evidence>
<dbReference type="PIRSF" id="PIRSF000194">
    <property type="entry name" value="DHFR"/>
    <property type="match status" value="1"/>
</dbReference>
<dbReference type="GO" id="GO:0050661">
    <property type="term" value="F:NADP binding"/>
    <property type="evidence" value="ECO:0007669"/>
    <property type="project" value="InterPro"/>
</dbReference>
<keyword evidence="5 7" id="KW-0521">NADP</keyword>
<dbReference type="GO" id="GO:0006730">
    <property type="term" value="P:one-carbon metabolic process"/>
    <property type="evidence" value="ECO:0007669"/>
    <property type="project" value="UniProtKB-KW"/>
</dbReference>
<dbReference type="EMBL" id="DVIR01000025">
    <property type="protein sequence ID" value="HIS24248.1"/>
    <property type="molecule type" value="Genomic_DNA"/>
</dbReference>
<reference evidence="9" key="2">
    <citation type="journal article" date="2021" name="PeerJ">
        <title>Extensive microbial diversity within the chicken gut microbiome revealed by metagenomics and culture.</title>
        <authorList>
            <person name="Gilroy R."/>
            <person name="Ravi A."/>
            <person name="Getino M."/>
            <person name="Pursley I."/>
            <person name="Horton D.L."/>
            <person name="Alikhan N.F."/>
            <person name="Baker D."/>
            <person name="Gharbi K."/>
            <person name="Hall N."/>
            <person name="Watson M."/>
            <person name="Adriaenssens E.M."/>
            <person name="Foster-Nyarko E."/>
            <person name="Jarju S."/>
            <person name="Secka A."/>
            <person name="Antonio M."/>
            <person name="Oren A."/>
            <person name="Chaudhuri R.R."/>
            <person name="La Ragione R."/>
            <person name="Hildebrand F."/>
            <person name="Pallen M.J."/>
        </authorList>
    </citation>
    <scope>NUCLEOTIDE SEQUENCE</scope>
    <source>
        <strain evidence="9">CHK157-1446</strain>
    </source>
</reference>
<evidence type="ECO:0000256" key="4">
    <source>
        <dbReference type="ARBA" id="ARBA00022563"/>
    </source>
</evidence>
<dbReference type="GO" id="GO:0046452">
    <property type="term" value="P:dihydrofolate metabolic process"/>
    <property type="evidence" value="ECO:0007669"/>
    <property type="project" value="TreeGrafter"/>
</dbReference>
<keyword evidence="4 7" id="KW-0554">One-carbon metabolism</keyword>
<dbReference type="GO" id="GO:0046655">
    <property type="term" value="P:folic acid metabolic process"/>
    <property type="evidence" value="ECO:0007669"/>
    <property type="project" value="TreeGrafter"/>
</dbReference>
<comment type="similarity">
    <text evidence="2 7">Belongs to the dihydrofolate reductase family.</text>
</comment>
<dbReference type="InterPro" id="IPR012259">
    <property type="entry name" value="DHFR"/>
</dbReference>
<dbReference type="Gene3D" id="3.40.430.10">
    <property type="entry name" value="Dihydrofolate Reductase, subunit A"/>
    <property type="match status" value="1"/>
</dbReference>
<dbReference type="PRINTS" id="PR00070">
    <property type="entry name" value="DHFR"/>
</dbReference>
<comment type="function">
    <text evidence="7">Key enzyme in folate metabolism. Catalyzes an essential reaction for de novo glycine and purine synthesis, and for DNA precursor synthesis.</text>
</comment>
<comment type="catalytic activity">
    <reaction evidence="7">
        <text>(6S)-5,6,7,8-tetrahydrofolate + NADP(+) = 7,8-dihydrofolate + NADPH + H(+)</text>
        <dbReference type="Rhea" id="RHEA:15009"/>
        <dbReference type="ChEBI" id="CHEBI:15378"/>
        <dbReference type="ChEBI" id="CHEBI:57451"/>
        <dbReference type="ChEBI" id="CHEBI:57453"/>
        <dbReference type="ChEBI" id="CHEBI:57783"/>
        <dbReference type="ChEBI" id="CHEBI:58349"/>
        <dbReference type="EC" id="1.5.1.3"/>
    </reaction>
</comment>
<evidence type="ECO:0000259" key="8">
    <source>
        <dbReference type="PROSITE" id="PS51330"/>
    </source>
</evidence>
<protein>
    <recommendedName>
        <fullName evidence="3 7">Dihydrofolate reductase</fullName>
        <ecNumber evidence="3 7">1.5.1.3</ecNumber>
    </recommendedName>
</protein>
<dbReference type="AlphaFoldDB" id="A0A9D1EMN1"/>
<evidence type="ECO:0000256" key="3">
    <source>
        <dbReference type="ARBA" id="ARBA00012856"/>
    </source>
</evidence>
<evidence type="ECO:0000256" key="6">
    <source>
        <dbReference type="ARBA" id="ARBA00023002"/>
    </source>
</evidence>
<dbReference type="InterPro" id="IPR001796">
    <property type="entry name" value="DHFR_dom"/>
</dbReference>
<dbReference type="EC" id="1.5.1.3" evidence="3 7"/>
<dbReference type="GO" id="GO:0046654">
    <property type="term" value="P:tetrahydrofolate biosynthetic process"/>
    <property type="evidence" value="ECO:0007669"/>
    <property type="project" value="InterPro"/>
</dbReference>
<dbReference type="SUPFAM" id="SSF53597">
    <property type="entry name" value="Dihydrofolate reductase-like"/>
    <property type="match status" value="1"/>
</dbReference>
<reference evidence="9" key="1">
    <citation type="submission" date="2020-10" db="EMBL/GenBank/DDBJ databases">
        <authorList>
            <person name="Gilroy R."/>
        </authorList>
    </citation>
    <scope>NUCLEOTIDE SEQUENCE</scope>
    <source>
        <strain evidence="9">CHK157-1446</strain>
    </source>
</reference>
<evidence type="ECO:0000313" key="9">
    <source>
        <dbReference type="EMBL" id="HIS24248.1"/>
    </source>
</evidence>
<sequence length="158" mass="17498">MIKIIAAVGKNRELGKDNALMWELPGDMKFFRTKTSGHAVIMGRLTYESIGRPLPKRKNIVITRSRDLSIDGVTIVHSLEEALCECGGEDAFVIGGVNIYAQAIKYADEIILTEIDMAYPEADVFFPEFDKSLYTKETVGSGCDGGVSYSHVVYKKIK</sequence>
<dbReference type="Pfam" id="PF00186">
    <property type="entry name" value="DHFR_1"/>
    <property type="match status" value="1"/>
</dbReference>
<dbReference type="Proteomes" id="UP000823982">
    <property type="component" value="Unassembled WGS sequence"/>
</dbReference>
<dbReference type="PANTHER" id="PTHR48069:SF3">
    <property type="entry name" value="DIHYDROFOLATE REDUCTASE"/>
    <property type="match status" value="1"/>
</dbReference>
<organism evidence="9 10">
    <name type="scientific">Candidatus Faeciplasma gallinarum</name>
    <dbReference type="NCBI Taxonomy" id="2840799"/>
    <lineage>
        <taxon>Bacteria</taxon>
        <taxon>Bacillati</taxon>
        <taxon>Bacillota</taxon>
        <taxon>Clostridia</taxon>
        <taxon>Eubacteriales</taxon>
        <taxon>Oscillospiraceae</taxon>
        <taxon>Oscillospiraceae incertae sedis</taxon>
        <taxon>Candidatus Faeciplasma</taxon>
    </lineage>
</organism>
<feature type="domain" description="DHFR" evidence="8">
    <location>
        <begin position="1"/>
        <end position="156"/>
    </location>
</feature>
<evidence type="ECO:0000256" key="2">
    <source>
        <dbReference type="ARBA" id="ARBA00009539"/>
    </source>
</evidence>
<dbReference type="PROSITE" id="PS51330">
    <property type="entry name" value="DHFR_2"/>
    <property type="match status" value="1"/>
</dbReference>
<keyword evidence="6 7" id="KW-0560">Oxidoreductase</keyword>
<evidence type="ECO:0000256" key="7">
    <source>
        <dbReference type="PIRNR" id="PIRNR000194"/>
    </source>
</evidence>
<dbReference type="PANTHER" id="PTHR48069">
    <property type="entry name" value="DIHYDROFOLATE REDUCTASE"/>
    <property type="match status" value="1"/>
</dbReference>
<comment type="pathway">
    <text evidence="1 7">Cofactor biosynthesis; tetrahydrofolate biosynthesis; 5,6,7,8-tetrahydrofolate from 7,8-dihydrofolate: step 1/1.</text>
</comment>
<dbReference type="InterPro" id="IPR024072">
    <property type="entry name" value="DHFR-like_dom_sf"/>
</dbReference>
<comment type="caution">
    <text evidence="9">The sequence shown here is derived from an EMBL/GenBank/DDBJ whole genome shotgun (WGS) entry which is preliminary data.</text>
</comment>
<proteinExistence type="inferred from homology"/>
<gene>
    <name evidence="9" type="ORF">IAD01_02460</name>
</gene>
<name>A0A9D1EMN1_9FIRM</name>
<accession>A0A9D1EMN1</accession>
<dbReference type="CDD" id="cd00209">
    <property type="entry name" value="DHFR"/>
    <property type="match status" value="1"/>
</dbReference>
<evidence type="ECO:0000256" key="5">
    <source>
        <dbReference type="ARBA" id="ARBA00022857"/>
    </source>
</evidence>
<evidence type="ECO:0000313" key="10">
    <source>
        <dbReference type="Proteomes" id="UP000823982"/>
    </source>
</evidence>